<dbReference type="EMBL" id="SVNY01000003">
    <property type="protein sequence ID" value="MBE6833230.1"/>
    <property type="molecule type" value="Genomic_DNA"/>
</dbReference>
<evidence type="ECO:0000256" key="1">
    <source>
        <dbReference type="SAM" id="MobiDB-lite"/>
    </source>
</evidence>
<gene>
    <name evidence="2" type="ORF">E7512_06555</name>
</gene>
<organism evidence="2 3">
    <name type="scientific">Faecalispora sporosphaeroides</name>
    <dbReference type="NCBI Taxonomy" id="1549"/>
    <lineage>
        <taxon>Bacteria</taxon>
        <taxon>Bacillati</taxon>
        <taxon>Bacillota</taxon>
        <taxon>Clostridia</taxon>
        <taxon>Eubacteriales</taxon>
        <taxon>Oscillospiraceae</taxon>
        <taxon>Faecalispora</taxon>
    </lineage>
</organism>
<sequence length="201" mass="19705">MDDLSSKINELLSDPQAMQQLNSLAASLGLGNSTPNPPTSPGQNAPAGNNPLQGLDLSSLAGLLGNAGSAAPGGGNIPQSPGAAGGLDTAKLGSLLSSLGGAGGLNALSGLLGGGGGGGGLGALTGLLGGGVGGGLDSDTLQVVSKILPLLSTFRQEDNNTRLLHALRPLLGPERQKKVDEAIKMLSMLRLLPVLRGQGIL</sequence>
<name>A0A928KWC2_9FIRM</name>
<evidence type="ECO:0000313" key="3">
    <source>
        <dbReference type="Proteomes" id="UP000754750"/>
    </source>
</evidence>
<dbReference type="AlphaFoldDB" id="A0A928KWC2"/>
<reference evidence="2" key="1">
    <citation type="submission" date="2019-04" db="EMBL/GenBank/DDBJ databases">
        <title>Evolution of Biomass-Degrading Anaerobic Consortia Revealed by Metagenomics.</title>
        <authorList>
            <person name="Peng X."/>
        </authorList>
    </citation>
    <scope>NUCLEOTIDE SEQUENCE</scope>
    <source>
        <strain evidence="2">SIG551</strain>
    </source>
</reference>
<evidence type="ECO:0000313" key="2">
    <source>
        <dbReference type="EMBL" id="MBE6833230.1"/>
    </source>
</evidence>
<feature type="compositionally biased region" description="Polar residues" evidence="1">
    <location>
        <begin position="23"/>
        <end position="34"/>
    </location>
</feature>
<feature type="compositionally biased region" description="Polar residues" evidence="1">
    <location>
        <begin position="41"/>
        <end position="51"/>
    </location>
</feature>
<feature type="region of interest" description="Disordered" evidence="1">
    <location>
        <begin position="23"/>
        <end position="52"/>
    </location>
</feature>
<dbReference type="RefSeq" id="WP_326840260.1">
    <property type="nucleotide sequence ID" value="NZ_SVNY01000003.1"/>
</dbReference>
<protein>
    <submittedName>
        <fullName evidence="2">Uncharacterized protein</fullName>
    </submittedName>
</protein>
<accession>A0A928KWC2</accession>
<dbReference type="Proteomes" id="UP000754750">
    <property type="component" value="Unassembled WGS sequence"/>
</dbReference>
<comment type="caution">
    <text evidence="2">The sequence shown here is derived from an EMBL/GenBank/DDBJ whole genome shotgun (WGS) entry which is preliminary data.</text>
</comment>
<proteinExistence type="predicted"/>